<dbReference type="EMBL" id="CP104965">
    <property type="protein sequence ID" value="UXN70594.1"/>
    <property type="molecule type" value="Genomic_DNA"/>
</dbReference>
<name>A0ABY6CED6_9HYPH</name>
<feature type="coiled-coil region" evidence="1">
    <location>
        <begin position="191"/>
        <end position="218"/>
    </location>
</feature>
<accession>A0ABY6CED6</accession>
<evidence type="ECO:0000313" key="2">
    <source>
        <dbReference type="EMBL" id="UXN70594.1"/>
    </source>
</evidence>
<reference evidence="2 3" key="1">
    <citation type="submission" date="2022-09" db="EMBL/GenBank/DDBJ databases">
        <title>Interaction between co-microsymbionts with complementary sets of symbiotic genes in legume-rhizobium systems.</title>
        <authorList>
            <person name="Safronova V."/>
            <person name="Sazanova A."/>
            <person name="Afonin A."/>
            <person name="Chirak E."/>
        </authorList>
    </citation>
    <scope>NUCLEOTIDE SEQUENCE [LARGE SCALE GENOMIC DNA]</scope>
    <source>
        <strain evidence="2 3">A18/4-1</strain>
    </source>
</reference>
<proteinExistence type="predicted"/>
<protein>
    <submittedName>
        <fullName evidence="2">Uncharacterized protein</fullName>
    </submittedName>
</protein>
<keyword evidence="3" id="KW-1185">Reference proteome</keyword>
<dbReference type="Proteomes" id="UP001061862">
    <property type="component" value="Chromosome"/>
</dbReference>
<organism evidence="2 3">
    <name type="scientific">Devosia neptuniae</name>
    <dbReference type="NCBI Taxonomy" id="191302"/>
    <lineage>
        <taxon>Bacteria</taxon>
        <taxon>Pseudomonadati</taxon>
        <taxon>Pseudomonadota</taxon>
        <taxon>Alphaproteobacteria</taxon>
        <taxon>Hyphomicrobiales</taxon>
        <taxon>Devosiaceae</taxon>
        <taxon>Devosia</taxon>
    </lineage>
</organism>
<evidence type="ECO:0000313" key="3">
    <source>
        <dbReference type="Proteomes" id="UP001061862"/>
    </source>
</evidence>
<evidence type="ECO:0000256" key="1">
    <source>
        <dbReference type="SAM" id="Coils"/>
    </source>
</evidence>
<keyword evidence="1" id="KW-0175">Coiled coil</keyword>
<gene>
    <name evidence="2" type="ORF">N8A98_05210</name>
</gene>
<sequence length="881" mass="89825">MASSIDVVYRDWNTPSVPSSGDWEPKKPEIRSLLKQIQNNGGSSVTRNTYATLFAVTPPTENYMGVVLNDPDATKNGYYSRVAAAWIWERGFPDTFAKLVLSGTGSARSASVATGVNPADVEVFFAPVNASNSGPITLSVAGGPAREVVNAAGLPLTAGEWTGVVLFFLNSDADYQLINDAGAAAAAAAGAAAAALQANRAEDEADRAEAAAEAAQAAGANEFATARTGLKALNTSAFGNVYLTEAGREGQFQFKSGDYSAEVAADPLEGVYVKANDTASSAGAWVRVGADWKGLTNKKISLGWLGYKADDATDNTAVVNAAIAIGNLAGQTTIMVPVGIGRVGDLNAITAHEVRFKSEGASGHAVLKGTAATMLQWGSASSAAIAGGGCDGIGFMGNSNPIQSLITFENNNEIFFNDCAVGAGVATLATLGRITANGGSNIVCFDNLTGRVPNIGAPLFKLVSGGGFFVTGSNVYNQAFAGGGSAVADRDFIFQATGSWNTISVRTSFVYLFDRFLISYLDQDGQTLGDVHIQGNWLDEMNESILLVALHSGSAIGNVDISDTEMTGKKGSAVRTAGAGYFTRVDLAGLAIRETKKNAIDISAPVHLSKIDRVTVTQVNEPCGFTGSIAGTTLTVTARSGNPGGTLAVGDVITGTGVTVGTTITALGTGTGLLGTYTVSPSQTVSSRSMATSTGHYSALYMAPGSANVSITGSSFGTAGDVLGEGYGAYGVQIEGGDKFNIANSTATGLSGNWNVSALTNSSADCIYFSWTPVLSSSGGGAFGSTVAAGTYQRIGNTIHWSIVGTITTVGAATGFIQFTLPQAVSSVGAFNYPGSGAQVGSALTASTGAGSSLASLFRYDSGASATVVGSFYASGWYKVA</sequence>
<dbReference type="RefSeq" id="WP_262169721.1">
    <property type="nucleotide sequence ID" value="NZ_CP104965.1"/>
</dbReference>